<dbReference type="Proteomes" id="UP000028488">
    <property type="component" value="Plasmid pPDG1"/>
</dbReference>
<evidence type="ECO:0000313" key="3">
    <source>
        <dbReference type="Proteomes" id="UP000028488"/>
    </source>
</evidence>
<feature type="chain" id="PRO_5001711475" evidence="1">
    <location>
        <begin position="32"/>
        <end position="142"/>
    </location>
</feature>
<feature type="signal peptide" evidence="1">
    <location>
        <begin position="1"/>
        <end position="31"/>
    </location>
</feature>
<gene>
    <name evidence="2" type="ORF">EP51_39700</name>
</gene>
<evidence type="ECO:0000313" key="2">
    <source>
        <dbReference type="EMBL" id="AII10421.1"/>
    </source>
</evidence>
<organism evidence="2 3">
    <name type="scientific">Rhodococcus opacus</name>
    <name type="common">Nocardia opaca</name>
    <dbReference type="NCBI Taxonomy" id="37919"/>
    <lineage>
        <taxon>Bacteria</taxon>
        <taxon>Bacillati</taxon>
        <taxon>Actinomycetota</taxon>
        <taxon>Actinomycetes</taxon>
        <taxon>Mycobacteriales</taxon>
        <taxon>Nocardiaceae</taxon>
        <taxon>Rhodococcus</taxon>
    </lineage>
</organism>
<keyword evidence="2" id="KW-0614">Plasmid</keyword>
<name>A0A076EX85_RHOOP</name>
<protein>
    <submittedName>
        <fullName evidence="2">Uncharacterized protein</fullName>
    </submittedName>
</protein>
<evidence type="ECO:0000256" key="1">
    <source>
        <dbReference type="SAM" id="SignalP"/>
    </source>
</evidence>
<sequence length="142" mass="14912">MGLPIPSGRRTAAALALAAATTLIGSAPAGADPTTPSIPRGSQVFVHDVLGPQDPGFWNPDVPGTRVLTPVEPGVSVVCTSGFEPTPGCSTLDMRDPSSPQRSLVFVDVPVIGRPPLRVWMDILPRLDEGALGQLMEHLFPR</sequence>
<dbReference type="AlphaFoldDB" id="A0A076EX85"/>
<reference evidence="2 3" key="1">
    <citation type="submission" date="2014-07" db="EMBL/GenBank/DDBJ databases">
        <title>Genome Sequence of Rhodococcus opacus Strain R7, a Biodegrader of Mono- and Polycyclic Aromatic Hydrocarbons.</title>
        <authorList>
            <person name="Di Gennaro P."/>
            <person name="Zampolli J."/>
            <person name="Presti I."/>
            <person name="Cappelletti M."/>
            <person name="D'Ursi P."/>
            <person name="Orro A."/>
            <person name="Mezzelani A."/>
            <person name="Milanesi L."/>
        </authorList>
    </citation>
    <scope>NUCLEOTIDE SEQUENCE [LARGE SCALE GENOMIC DNA]</scope>
    <source>
        <strain evidence="2 3">R7</strain>
        <plasmid evidence="2">pPDG1</plasmid>
    </source>
</reference>
<proteinExistence type="predicted"/>
<dbReference type="EMBL" id="CP008948">
    <property type="protein sequence ID" value="AII10421.1"/>
    <property type="molecule type" value="Genomic_DNA"/>
</dbReference>
<keyword evidence="1" id="KW-0732">Signal</keyword>
<geneLocation type="plasmid" evidence="2 3">
    <name>pPDG1</name>
</geneLocation>
<accession>A0A076EX85</accession>